<sequence length="87" mass="10297">MIISEISKYYESEAQTNVAPFVYQQQPATHQTALYWINEFGAADESIIFNMYINDFIRDYYNNYSETNSLLDCIDTEQSFFWLATSY</sequence>
<proteinExistence type="predicted"/>
<dbReference type="AlphaFoldDB" id="A0A0F8VY53"/>
<organism evidence="1">
    <name type="scientific">marine sediment metagenome</name>
    <dbReference type="NCBI Taxonomy" id="412755"/>
    <lineage>
        <taxon>unclassified sequences</taxon>
        <taxon>metagenomes</taxon>
        <taxon>ecological metagenomes</taxon>
    </lineage>
</organism>
<comment type="caution">
    <text evidence="1">The sequence shown here is derived from an EMBL/GenBank/DDBJ whole genome shotgun (WGS) entry which is preliminary data.</text>
</comment>
<reference evidence="1" key="1">
    <citation type="journal article" date="2015" name="Nature">
        <title>Complex archaea that bridge the gap between prokaryotes and eukaryotes.</title>
        <authorList>
            <person name="Spang A."/>
            <person name="Saw J.H."/>
            <person name="Jorgensen S.L."/>
            <person name="Zaremba-Niedzwiedzka K."/>
            <person name="Martijn J."/>
            <person name="Lind A.E."/>
            <person name="van Eijk R."/>
            <person name="Schleper C."/>
            <person name="Guy L."/>
            <person name="Ettema T.J."/>
        </authorList>
    </citation>
    <scope>NUCLEOTIDE SEQUENCE</scope>
</reference>
<gene>
    <name evidence="1" type="ORF">LCGC14_3136460</name>
</gene>
<dbReference type="EMBL" id="LAZR01068620">
    <property type="protein sequence ID" value="KKK49298.1"/>
    <property type="molecule type" value="Genomic_DNA"/>
</dbReference>
<name>A0A0F8VY53_9ZZZZ</name>
<evidence type="ECO:0000313" key="1">
    <source>
        <dbReference type="EMBL" id="KKK49298.1"/>
    </source>
</evidence>
<accession>A0A0F8VY53</accession>
<protein>
    <submittedName>
        <fullName evidence="1">Uncharacterized protein</fullName>
    </submittedName>
</protein>
<feature type="non-terminal residue" evidence="1">
    <location>
        <position position="87"/>
    </location>
</feature>